<evidence type="ECO:0000313" key="1">
    <source>
        <dbReference type="EMBL" id="KAK3102158.1"/>
    </source>
</evidence>
<reference evidence="1" key="1">
    <citation type="submission" date="2019-08" db="EMBL/GenBank/DDBJ databases">
        <title>The improved chromosome-level genome for the pearl oyster Pinctada fucata martensii using PacBio sequencing and Hi-C.</title>
        <authorList>
            <person name="Zheng Z."/>
        </authorList>
    </citation>
    <scope>NUCLEOTIDE SEQUENCE</scope>
    <source>
        <strain evidence="1">ZZ-2019</strain>
        <tissue evidence="1">Adductor muscle</tissue>
    </source>
</reference>
<name>A0AA88YC61_PINIB</name>
<evidence type="ECO:0000313" key="2">
    <source>
        <dbReference type="Proteomes" id="UP001186944"/>
    </source>
</evidence>
<gene>
    <name evidence="1" type="ORF">FSP39_009221</name>
</gene>
<dbReference type="Proteomes" id="UP001186944">
    <property type="component" value="Unassembled WGS sequence"/>
</dbReference>
<dbReference type="AlphaFoldDB" id="A0AA88YC61"/>
<accession>A0AA88YC61</accession>
<protein>
    <submittedName>
        <fullName evidence="1">Uncharacterized protein</fullName>
    </submittedName>
</protein>
<comment type="caution">
    <text evidence="1">The sequence shown here is derived from an EMBL/GenBank/DDBJ whole genome shotgun (WGS) entry which is preliminary data.</text>
</comment>
<organism evidence="1 2">
    <name type="scientific">Pinctada imbricata</name>
    <name type="common">Atlantic pearl-oyster</name>
    <name type="synonym">Pinctada martensii</name>
    <dbReference type="NCBI Taxonomy" id="66713"/>
    <lineage>
        <taxon>Eukaryota</taxon>
        <taxon>Metazoa</taxon>
        <taxon>Spiralia</taxon>
        <taxon>Lophotrochozoa</taxon>
        <taxon>Mollusca</taxon>
        <taxon>Bivalvia</taxon>
        <taxon>Autobranchia</taxon>
        <taxon>Pteriomorphia</taxon>
        <taxon>Pterioida</taxon>
        <taxon>Pterioidea</taxon>
        <taxon>Pteriidae</taxon>
        <taxon>Pinctada</taxon>
    </lineage>
</organism>
<keyword evidence="2" id="KW-1185">Reference proteome</keyword>
<dbReference type="EMBL" id="VSWD01000005">
    <property type="protein sequence ID" value="KAK3102158.1"/>
    <property type="molecule type" value="Genomic_DNA"/>
</dbReference>
<sequence>MNWIPFLERLCEEMGFLSDAAKLFAKNCQDLHKSWKLLLIFHTAALRKLVSPYVRHCIANKIQPSPKEFLQYSHTDYIKNPTKKYFMDQVFRFSQGIINFRMAVRRNNAMLLNSAKFMTKELFYARTHPKYQQIELYDHMQYLKMPVQVRQLNDMFISITTSGNMSTGEDFDFVLKEKNKELKQWITSGIPTDSIWQQICRINHILEKIKQTTFKLFGIHSSQTSPKKLDLEDAINAFRAVLRKAKYFDESKASHLSLKGQELDSDLVNFIEKATLKRSYYLKTSILQEELEDLPHMSQPVAITKEERESLEDTKNKTKSMIENEILYLMDNLVEEQVKQNFLEQYRKQVKGKRKAEYI</sequence>
<proteinExistence type="predicted"/>